<comment type="caution">
    <text evidence="12">The sequence shown here is derived from an EMBL/GenBank/DDBJ whole genome shotgun (WGS) entry which is preliminary data.</text>
</comment>
<feature type="region of interest" description="Disordered" evidence="10">
    <location>
        <begin position="180"/>
        <end position="228"/>
    </location>
</feature>
<evidence type="ECO:0000256" key="5">
    <source>
        <dbReference type="ARBA" id="ARBA00022968"/>
    </source>
</evidence>
<keyword evidence="3 11" id="KW-0812">Transmembrane</keyword>
<reference evidence="13" key="1">
    <citation type="submission" date="2023-07" db="EMBL/GenBank/DDBJ databases">
        <title>A draft genome of Kazachstania heterogenica Y-27499.</title>
        <authorList>
            <person name="Donic C."/>
            <person name="Kralova J.S."/>
            <person name="Fidel L."/>
            <person name="Ben-Dor S."/>
            <person name="Jung S."/>
        </authorList>
    </citation>
    <scope>NUCLEOTIDE SEQUENCE [LARGE SCALE GENOMIC DNA]</scope>
    <source>
        <strain evidence="13">Y27499</strain>
    </source>
</reference>
<dbReference type="PANTHER" id="PTHR12804:SF0">
    <property type="entry name" value="SIGNAL PEPTIDASE COMPLEX SUBUNIT 3"/>
    <property type="match status" value="1"/>
</dbReference>
<feature type="transmembrane region" description="Helical" evidence="11">
    <location>
        <begin position="12"/>
        <end position="37"/>
    </location>
</feature>
<evidence type="ECO:0000256" key="10">
    <source>
        <dbReference type="SAM" id="MobiDB-lite"/>
    </source>
</evidence>
<feature type="compositionally biased region" description="Low complexity" evidence="10">
    <location>
        <begin position="204"/>
        <end position="228"/>
    </location>
</feature>
<comment type="subcellular location">
    <subcellularLocation>
        <location evidence="1">Endoplasmic reticulum membrane</location>
        <topology evidence="1">Single-pass type II membrane protein</topology>
    </subcellularLocation>
</comment>
<gene>
    <name evidence="12" type="ORF">RI543_005065</name>
</gene>
<evidence type="ECO:0000256" key="1">
    <source>
        <dbReference type="ARBA" id="ARBA00004648"/>
    </source>
</evidence>
<evidence type="ECO:0000256" key="4">
    <source>
        <dbReference type="ARBA" id="ARBA00022824"/>
    </source>
</evidence>
<evidence type="ECO:0000256" key="7">
    <source>
        <dbReference type="ARBA" id="ARBA00023136"/>
    </source>
</evidence>
<dbReference type="GO" id="GO:0045047">
    <property type="term" value="P:protein targeting to ER"/>
    <property type="evidence" value="ECO:0007669"/>
    <property type="project" value="TreeGrafter"/>
</dbReference>
<dbReference type="InterPro" id="IPR007653">
    <property type="entry name" value="SPC3"/>
</dbReference>
<dbReference type="GO" id="GO:0005787">
    <property type="term" value="C:signal peptidase complex"/>
    <property type="evidence" value="ECO:0007669"/>
    <property type="project" value="UniProtKB-UniRule"/>
</dbReference>
<feature type="compositionally biased region" description="Basic residues" evidence="10">
    <location>
        <begin position="181"/>
        <end position="192"/>
    </location>
</feature>
<organism evidence="12 13">
    <name type="scientific">Arxiozyma heterogenica</name>
    <dbReference type="NCBI Taxonomy" id="278026"/>
    <lineage>
        <taxon>Eukaryota</taxon>
        <taxon>Fungi</taxon>
        <taxon>Dikarya</taxon>
        <taxon>Ascomycota</taxon>
        <taxon>Saccharomycotina</taxon>
        <taxon>Saccharomycetes</taxon>
        <taxon>Saccharomycetales</taxon>
        <taxon>Saccharomycetaceae</taxon>
        <taxon>Arxiozyma</taxon>
    </lineage>
</organism>
<name>A0AAN7WEA2_9SACH</name>
<dbReference type="Pfam" id="PF04573">
    <property type="entry name" value="SPC22"/>
    <property type="match status" value="1"/>
</dbReference>
<evidence type="ECO:0000256" key="11">
    <source>
        <dbReference type="SAM" id="Phobius"/>
    </source>
</evidence>
<dbReference type="PIRSF" id="PIRSF016089">
    <property type="entry name" value="SPC22"/>
    <property type="match status" value="1"/>
</dbReference>
<keyword evidence="13" id="KW-1185">Reference proteome</keyword>
<protein>
    <recommendedName>
        <fullName evidence="9">Signal peptidase subunit 3</fullName>
    </recommendedName>
</protein>
<evidence type="ECO:0000256" key="3">
    <source>
        <dbReference type="ARBA" id="ARBA00022692"/>
    </source>
</evidence>
<evidence type="ECO:0000256" key="9">
    <source>
        <dbReference type="PIRNR" id="PIRNR016089"/>
    </source>
</evidence>
<keyword evidence="7 9" id="KW-0472">Membrane</keyword>
<sequence>MFSLSQRFQTIINTAITAGILIVAFIVSTSWIQLYFYNAFHNSVSISNIKPKIYLRTSRYYGSTNGKPKENVKIDFDLQTDLSSLFNWNTKQIFVYLTAEYENSKNTTSNELAFWDKIITSPNDSVLDLKNVKSKYNVWDVNENLSGKNLKFKLSWNIQPWVGPLVYGEAEGETTFTIPNKKQKNKHNNNKNKIKENKMEGIESQPSLSVSPSSSISSTLSSLSSALL</sequence>
<dbReference type="EMBL" id="JAWIZZ010000071">
    <property type="protein sequence ID" value="KAK5773753.1"/>
    <property type="molecule type" value="Genomic_DNA"/>
</dbReference>
<comment type="similarity">
    <text evidence="2 9">Belongs to the SPCS3 family.</text>
</comment>
<proteinExistence type="inferred from homology"/>
<dbReference type="GO" id="GO:0006465">
    <property type="term" value="P:signal peptide processing"/>
    <property type="evidence" value="ECO:0007669"/>
    <property type="project" value="UniProtKB-UniRule"/>
</dbReference>
<keyword evidence="5" id="KW-0735">Signal-anchor</keyword>
<dbReference type="Proteomes" id="UP001306508">
    <property type="component" value="Unassembled WGS sequence"/>
</dbReference>
<keyword evidence="4 9" id="KW-0256">Endoplasmic reticulum</keyword>
<accession>A0AAN7WEA2</accession>
<keyword evidence="6 11" id="KW-1133">Transmembrane helix</keyword>
<dbReference type="AlphaFoldDB" id="A0AAN7WEA2"/>
<dbReference type="PANTHER" id="PTHR12804">
    <property type="entry name" value="MICROSOMAL SIGNAL PEPTIDASE 23 KD SUBUNIT SPC22/23"/>
    <property type="match status" value="1"/>
</dbReference>
<evidence type="ECO:0000313" key="12">
    <source>
        <dbReference type="EMBL" id="KAK5773753.1"/>
    </source>
</evidence>
<evidence type="ECO:0000256" key="2">
    <source>
        <dbReference type="ARBA" id="ARBA00009289"/>
    </source>
</evidence>
<evidence type="ECO:0000256" key="8">
    <source>
        <dbReference type="ARBA" id="ARBA00045670"/>
    </source>
</evidence>
<comment type="function">
    <text evidence="8">Essential component of the signal peptidase complex (SPC) which catalyzes the cleavage of N-terminal signal sequences from nascent proteins as they are translocated into the lumen of the endoplasmic reticulum. Essential for the SPC catalytic activity, possibly by stabilizing and positioning the active center of the complex close to the lumenal surface. Essential for viability.</text>
</comment>
<evidence type="ECO:0000256" key="6">
    <source>
        <dbReference type="ARBA" id="ARBA00022989"/>
    </source>
</evidence>
<evidence type="ECO:0000313" key="13">
    <source>
        <dbReference type="Proteomes" id="UP001306508"/>
    </source>
</evidence>